<feature type="signal peptide" evidence="1">
    <location>
        <begin position="1"/>
        <end position="20"/>
    </location>
</feature>
<dbReference type="AlphaFoldDB" id="A0A848IVG1"/>
<organism evidence="2 3">
    <name type="scientific">Marinigracilibium pacificum</name>
    <dbReference type="NCBI Taxonomy" id="2729599"/>
    <lineage>
        <taxon>Bacteria</taxon>
        <taxon>Pseudomonadati</taxon>
        <taxon>Bacteroidota</taxon>
        <taxon>Cytophagia</taxon>
        <taxon>Cytophagales</taxon>
        <taxon>Flammeovirgaceae</taxon>
        <taxon>Marinigracilibium</taxon>
    </lineage>
</organism>
<name>A0A848IVG1_9BACT</name>
<gene>
    <name evidence="2" type="ORF">HH304_04635</name>
</gene>
<feature type="chain" id="PRO_5032562464" description="VCBS repeat protein" evidence="1">
    <location>
        <begin position="21"/>
        <end position="220"/>
    </location>
</feature>
<evidence type="ECO:0000256" key="1">
    <source>
        <dbReference type="SAM" id="SignalP"/>
    </source>
</evidence>
<sequence length="220" mass="25319">MIRVILLNLLLISSYYFLSAQDFTKPDCYILVDSVSGDLDKDGIKELVVAYNTQEEVDFESVPRELIIYKTSGKEWTIWKRSKLALYSSRDGGMMGDPYGSMEIEKGILLINQNGGSSWKWGFTDKYRYQNGEFYLIGYTSFGGKLCEYWESVDFNLSTGKINVSKEYENCENGDQSIYKTESESFFEKGLKITLQNRQEKTIKITSPKYNHQIYISAGQ</sequence>
<dbReference type="EMBL" id="JABBNU010000002">
    <property type="protein sequence ID" value="NMM47676.1"/>
    <property type="molecule type" value="Genomic_DNA"/>
</dbReference>
<protein>
    <recommendedName>
        <fullName evidence="4">VCBS repeat protein</fullName>
    </recommendedName>
</protein>
<evidence type="ECO:0008006" key="4">
    <source>
        <dbReference type="Google" id="ProtNLM"/>
    </source>
</evidence>
<keyword evidence="1" id="KW-0732">Signal</keyword>
<evidence type="ECO:0000313" key="2">
    <source>
        <dbReference type="EMBL" id="NMM47676.1"/>
    </source>
</evidence>
<comment type="caution">
    <text evidence="2">The sequence shown here is derived from an EMBL/GenBank/DDBJ whole genome shotgun (WGS) entry which is preliminary data.</text>
</comment>
<proteinExistence type="predicted"/>
<dbReference type="Proteomes" id="UP000559010">
    <property type="component" value="Unassembled WGS sequence"/>
</dbReference>
<dbReference type="RefSeq" id="WP_169678319.1">
    <property type="nucleotide sequence ID" value="NZ_JABBNU010000002.1"/>
</dbReference>
<reference evidence="2 3" key="1">
    <citation type="submission" date="2020-04" db="EMBL/GenBank/DDBJ databases">
        <title>Flammeovirgaceae bacterium KN852 isolated from deep sea.</title>
        <authorList>
            <person name="Zhang D.-C."/>
        </authorList>
    </citation>
    <scope>NUCLEOTIDE SEQUENCE [LARGE SCALE GENOMIC DNA]</scope>
    <source>
        <strain evidence="2 3">KN852</strain>
    </source>
</reference>
<evidence type="ECO:0000313" key="3">
    <source>
        <dbReference type="Proteomes" id="UP000559010"/>
    </source>
</evidence>
<accession>A0A848IVG1</accession>
<keyword evidence="3" id="KW-1185">Reference proteome</keyword>